<keyword evidence="1" id="KW-0732">Signal</keyword>
<reference evidence="2 3" key="1">
    <citation type="submission" date="2019-06" db="EMBL/GenBank/DDBJ databases">
        <title>WGS assembly of Gossypium darwinii.</title>
        <authorList>
            <person name="Chen Z.J."/>
            <person name="Sreedasyam A."/>
            <person name="Ando A."/>
            <person name="Song Q."/>
            <person name="De L."/>
            <person name="Hulse-Kemp A."/>
            <person name="Ding M."/>
            <person name="Ye W."/>
            <person name="Kirkbride R."/>
            <person name="Jenkins J."/>
            <person name="Plott C."/>
            <person name="Lovell J."/>
            <person name="Lin Y.-M."/>
            <person name="Vaughn R."/>
            <person name="Liu B."/>
            <person name="Li W."/>
            <person name="Simpson S."/>
            <person name="Scheffler B."/>
            <person name="Saski C."/>
            <person name="Grover C."/>
            <person name="Hu G."/>
            <person name="Conover J."/>
            <person name="Carlson J."/>
            <person name="Shu S."/>
            <person name="Boston L."/>
            <person name="Williams M."/>
            <person name="Peterson D."/>
            <person name="Mcgee K."/>
            <person name="Jones D."/>
            <person name="Wendel J."/>
            <person name="Stelly D."/>
            <person name="Grimwood J."/>
            <person name="Schmutz J."/>
        </authorList>
    </citation>
    <scope>NUCLEOTIDE SEQUENCE [LARGE SCALE GENOMIC DNA]</scope>
    <source>
        <strain evidence="2">1808015.09</strain>
    </source>
</reference>
<protein>
    <submittedName>
        <fullName evidence="2">Uncharacterized protein</fullName>
    </submittedName>
</protein>
<dbReference type="AlphaFoldDB" id="A0A5D2GRU1"/>
<name>A0A5D2GRU1_GOSDA</name>
<sequence length="73" mass="8283">MINFPLPVVAIFSALLNLVFWSMSGSLGTIFEAKLCACLGKHGYQLRQPDPLSLASFSLSKKEKKRFEFMNQW</sequence>
<feature type="chain" id="PRO_5022852465" evidence="1">
    <location>
        <begin position="22"/>
        <end position="73"/>
    </location>
</feature>
<evidence type="ECO:0000313" key="2">
    <source>
        <dbReference type="EMBL" id="TYH20915.1"/>
    </source>
</evidence>
<evidence type="ECO:0000313" key="3">
    <source>
        <dbReference type="Proteomes" id="UP000323506"/>
    </source>
</evidence>
<keyword evidence="3" id="KW-1185">Reference proteome</keyword>
<feature type="signal peptide" evidence="1">
    <location>
        <begin position="1"/>
        <end position="21"/>
    </location>
</feature>
<dbReference type="Proteomes" id="UP000323506">
    <property type="component" value="Chromosome A04"/>
</dbReference>
<proteinExistence type="predicted"/>
<organism evidence="2 3">
    <name type="scientific">Gossypium darwinii</name>
    <name type="common">Darwin's cotton</name>
    <name type="synonym">Gossypium barbadense var. darwinii</name>
    <dbReference type="NCBI Taxonomy" id="34276"/>
    <lineage>
        <taxon>Eukaryota</taxon>
        <taxon>Viridiplantae</taxon>
        <taxon>Streptophyta</taxon>
        <taxon>Embryophyta</taxon>
        <taxon>Tracheophyta</taxon>
        <taxon>Spermatophyta</taxon>
        <taxon>Magnoliopsida</taxon>
        <taxon>eudicotyledons</taxon>
        <taxon>Gunneridae</taxon>
        <taxon>Pentapetalae</taxon>
        <taxon>rosids</taxon>
        <taxon>malvids</taxon>
        <taxon>Malvales</taxon>
        <taxon>Malvaceae</taxon>
        <taxon>Malvoideae</taxon>
        <taxon>Gossypium</taxon>
    </lineage>
</organism>
<accession>A0A5D2GRU1</accession>
<dbReference type="EMBL" id="CM017691">
    <property type="protein sequence ID" value="TYH20915.1"/>
    <property type="molecule type" value="Genomic_DNA"/>
</dbReference>
<gene>
    <name evidence="2" type="ORF">ES288_A04G000900v1</name>
</gene>
<evidence type="ECO:0000256" key="1">
    <source>
        <dbReference type="SAM" id="SignalP"/>
    </source>
</evidence>